<dbReference type="EMBL" id="CM029043">
    <property type="protein sequence ID" value="KAG2612996.1"/>
    <property type="molecule type" value="Genomic_DNA"/>
</dbReference>
<protein>
    <recommendedName>
        <fullName evidence="5">Phytosulfokine-alpha</fullName>
    </recommendedName>
</protein>
<keyword evidence="2" id="KW-0732">Signal</keyword>
<reference evidence="3 4" key="1">
    <citation type="submission" date="2020-05" db="EMBL/GenBank/DDBJ databases">
        <title>WGS assembly of Panicum virgatum.</title>
        <authorList>
            <person name="Lovell J.T."/>
            <person name="Jenkins J."/>
            <person name="Shu S."/>
            <person name="Juenger T.E."/>
            <person name="Schmutz J."/>
        </authorList>
    </citation>
    <scope>NUCLEOTIDE SEQUENCE [LARGE SCALE GENOMIC DNA]</scope>
    <source>
        <strain evidence="3">AP13</strain>
        <strain evidence="4">cv. AP13</strain>
    </source>
</reference>
<evidence type="ECO:0008006" key="5">
    <source>
        <dbReference type="Google" id="ProtNLM"/>
    </source>
</evidence>
<accession>A0A8T0TUY0</accession>
<feature type="chain" id="PRO_5044157197" description="Phytosulfokine-alpha" evidence="2">
    <location>
        <begin position="29"/>
        <end position="107"/>
    </location>
</feature>
<proteinExistence type="predicted"/>
<keyword evidence="4" id="KW-1185">Reference proteome</keyword>
<dbReference type="AlphaFoldDB" id="A0A8T0TUY0"/>
<gene>
    <name evidence="3" type="ORF">PVAP13_4KG329700</name>
</gene>
<organism evidence="3 4">
    <name type="scientific">Panicum virgatum</name>
    <name type="common">Blackwell switchgrass</name>
    <dbReference type="NCBI Taxonomy" id="38727"/>
    <lineage>
        <taxon>Eukaryota</taxon>
        <taxon>Viridiplantae</taxon>
        <taxon>Streptophyta</taxon>
        <taxon>Embryophyta</taxon>
        <taxon>Tracheophyta</taxon>
        <taxon>Spermatophyta</taxon>
        <taxon>Magnoliopsida</taxon>
        <taxon>Liliopsida</taxon>
        <taxon>Poales</taxon>
        <taxon>Poaceae</taxon>
        <taxon>PACMAD clade</taxon>
        <taxon>Panicoideae</taxon>
        <taxon>Panicodae</taxon>
        <taxon>Paniceae</taxon>
        <taxon>Panicinae</taxon>
        <taxon>Panicum</taxon>
        <taxon>Panicum sect. Hiantes</taxon>
    </lineage>
</organism>
<evidence type="ECO:0000256" key="1">
    <source>
        <dbReference type="SAM" id="MobiDB-lite"/>
    </source>
</evidence>
<name>A0A8T0TUY0_PANVG</name>
<dbReference type="EMBL" id="CM029043">
    <property type="protein sequence ID" value="KAG2612995.1"/>
    <property type="molecule type" value="Genomic_DNA"/>
</dbReference>
<sequence>MIVHGRRTAAMTLQVCLLCLLVAPPLLAKGARPSRKLLWTAQEEPSHGGLGSHGTGAAASATPEPCSGGARGSGSRASAGTGEAQCDTVRWAEIHTDYIYTQDVKHP</sequence>
<feature type="region of interest" description="Disordered" evidence="1">
    <location>
        <begin position="38"/>
        <end position="84"/>
    </location>
</feature>
<dbReference type="Proteomes" id="UP000823388">
    <property type="component" value="Chromosome 4K"/>
</dbReference>
<evidence type="ECO:0000313" key="4">
    <source>
        <dbReference type="Proteomes" id="UP000823388"/>
    </source>
</evidence>
<comment type="caution">
    <text evidence="3">The sequence shown here is derived from an EMBL/GenBank/DDBJ whole genome shotgun (WGS) entry which is preliminary data.</text>
</comment>
<evidence type="ECO:0000256" key="2">
    <source>
        <dbReference type="SAM" id="SignalP"/>
    </source>
</evidence>
<evidence type="ECO:0000313" key="3">
    <source>
        <dbReference type="EMBL" id="KAG2612995.1"/>
    </source>
</evidence>
<feature type="signal peptide" evidence="2">
    <location>
        <begin position="1"/>
        <end position="28"/>
    </location>
</feature>